<evidence type="ECO:0000256" key="1">
    <source>
        <dbReference type="ARBA" id="ARBA00004167"/>
    </source>
</evidence>
<dbReference type="GO" id="GO:0005794">
    <property type="term" value="C:Golgi apparatus"/>
    <property type="evidence" value="ECO:0000318"/>
    <property type="project" value="GO_Central"/>
</dbReference>
<evidence type="ECO:0000256" key="4">
    <source>
        <dbReference type="ARBA" id="ARBA00022968"/>
    </source>
</evidence>
<feature type="transmembrane region" description="Helical" evidence="7">
    <location>
        <begin position="9"/>
        <end position="29"/>
    </location>
</feature>
<dbReference type="PANTHER" id="PTHR32285">
    <property type="entry name" value="PROTEIN TRICHOME BIREFRINGENCE-LIKE 9-RELATED"/>
    <property type="match status" value="1"/>
</dbReference>
<reference evidence="10" key="1">
    <citation type="journal article" date="2021" name="Nat. Commun.">
        <title>Genomic analyses provide insights into spinach domestication and the genetic basis of agronomic traits.</title>
        <authorList>
            <person name="Cai X."/>
            <person name="Sun X."/>
            <person name="Xu C."/>
            <person name="Sun H."/>
            <person name="Wang X."/>
            <person name="Ge C."/>
            <person name="Zhang Z."/>
            <person name="Wang Q."/>
            <person name="Fei Z."/>
            <person name="Jiao C."/>
            <person name="Wang Q."/>
        </authorList>
    </citation>
    <scope>NUCLEOTIDE SEQUENCE [LARGE SCALE GENOMIC DNA]</scope>
    <source>
        <strain evidence="10">cv. Varoflay</strain>
    </source>
</reference>
<keyword evidence="4" id="KW-0735">Signal-anchor</keyword>
<evidence type="ECO:0000259" key="8">
    <source>
        <dbReference type="Pfam" id="PF13839"/>
    </source>
</evidence>
<evidence type="ECO:0000313" key="11">
    <source>
        <dbReference type="RefSeq" id="XP_021842454.1"/>
    </source>
</evidence>
<evidence type="ECO:0000259" key="9">
    <source>
        <dbReference type="Pfam" id="PF14416"/>
    </source>
</evidence>
<keyword evidence="3 7" id="KW-0812">Transmembrane</keyword>
<keyword evidence="6 7" id="KW-0472">Membrane</keyword>
<comment type="similarity">
    <text evidence="2">Belongs to the PC-esterase family. TBL subfamily.</text>
</comment>
<evidence type="ECO:0000256" key="3">
    <source>
        <dbReference type="ARBA" id="ARBA00022692"/>
    </source>
</evidence>
<feature type="domain" description="Trichome birefringence-like C-terminal" evidence="8">
    <location>
        <begin position="132"/>
        <end position="408"/>
    </location>
</feature>
<evidence type="ECO:0000256" key="2">
    <source>
        <dbReference type="ARBA" id="ARBA00007727"/>
    </source>
</evidence>
<dbReference type="PANTHER" id="PTHR32285:SF38">
    <property type="entry name" value="OS01G0614300 PROTEIN"/>
    <property type="match status" value="1"/>
</dbReference>
<name>A0A9R0JPQ7_SPIOL</name>
<dbReference type="InterPro" id="IPR026057">
    <property type="entry name" value="TBL_C"/>
</dbReference>
<dbReference type="Pfam" id="PF14416">
    <property type="entry name" value="PMR5N"/>
    <property type="match status" value="1"/>
</dbReference>
<evidence type="ECO:0000256" key="5">
    <source>
        <dbReference type="ARBA" id="ARBA00022989"/>
    </source>
</evidence>
<dbReference type="OrthoDB" id="737117at2759"/>
<reference evidence="11" key="2">
    <citation type="submission" date="2025-08" db="UniProtKB">
        <authorList>
            <consortium name="RefSeq"/>
        </authorList>
    </citation>
    <scope>IDENTIFICATION</scope>
    <source>
        <tissue evidence="11">Leaf</tissue>
    </source>
</reference>
<dbReference type="InterPro" id="IPR029962">
    <property type="entry name" value="TBL"/>
</dbReference>
<dbReference type="GO" id="GO:0016413">
    <property type="term" value="F:O-acetyltransferase activity"/>
    <property type="evidence" value="ECO:0000318"/>
    <property type="project" value="GO_Central"/>
</dbReference>
<keyword evidence="5 7" id="KW-1133">Transmembrane helix</keyword>
<dbReference type="RefSeq" id="XP_021842454.1">
    <property type="nucleotide sequence ID" value="XM_021986762.2"/>
</dbReference>
<keyword evidence="10" id="KW-1185">Reference proteome</keyword>
<sequence length="412" mass="48236">MELKSTINYTWKLCIIASLFGCIILILYLNENVQNLTRSTVLEFSQFTTISNPSNQPSSIASLIIQQKSTTNKITTKKCNMFDGRWVYKPDQKPYYDTNTCPFIEEKMNCQANGRLDFEYDKWRWEPKHCDIPLFNGRDMLERLRNKRMIMVGDSLNRNMWESLSCLLYTSVPSSRVDVHASGSDYKVLKAKDYNATIEFYWSPFLIEFDKTHKSGKKVLVLDKVSPNSKQWEGADVMVFNSGHWWTHTRKLKAWDIFEYKGKLSEKMSIDLSYNRAMKTWAKWVEQNVDPKKTNVIFRSISPQHTGEPWCYNFTQPFMDDSFENAYPKSLINIIESLIDGISKVQVKYLNITKLTEYRIDAHSSVYWSNTIWKAVASKNKEFLSSYADCIHWCLPGLPDTWNQLLYASLFF</sequence>
<comment type="subcellular location">
    <subcellularLocation>
        <location evidence="1">Membrane</location>
        <topology evidence="1">Single-pass membrane protein</topology>
    </subcellularLocation>
</comment>
<dbReference type="GO" id="GO:0016020">
    <property type="term" value="C:membrane"/>
    <property type="evidence" value="ECO:0007669"/>
    <property type="project" value="UniProtKB-SubCell"/>
</dbReference>
<proteinExistence type="inferred from homology"/>
<evidence type="ECO:0000256" key="6">
    <source>
        <dbReference type="ARBA" id="ARBA00023136"/>
    </source>
</evidence>
<gene>
    <name evidence="11" type="primary">LOC110782597</name>
</gene>
<protein>
    <submittedName>
        <fullName evidence="11">Protein trichome birefringence-like 1</fullName>
    </submittedName>
</protein>
<dbReference type="GeneID" id="110782597"/>
<dbReference type="KEGG" id="soe:110782597"/>
<feature type="domain" description="Trichome birefringence-like N-terminal" evidence="9">
    <location>
        <begin position="77"/>
        <end position="131"/>
    </location>
</feature>
<dbReference type="InterPro" id="IPR025846">
    <property type="entry name" value="TBL_N"/>
</dbReference>
<organism evidence="10 11">
    <name type="scientific">Spinacia oleracea</name>
    <name type="common">Spinach</name>
    <dbReference type="NCBI Taxonomy" id="3562"/>
    <lineage>
        <taxon>Eukaryota</taxon>
        <taxon>Viridiplantae</taxon>
        <taxon>Streptophyta</taxon>
        <taxon>Embryophyta</taxon>
        <taxon>Tracheophyta</taxon>
        <taxon>Spermatophyta</taxon>
        <taxon>Magnoliopsida</taxon>
        <taxon>eudicotyledons</taxon>
        <taxon>Gunneridae</taxon>
        <taxon>Pentapetalae</taxon>
        <taxon>Caryophyllales</taxon>
        <taxon>Chenopodiaceae</taxon>
        <taxon>Chenopodioideae</taxon>
        <taxon>Anserineae</taxon>
        <taxon>Spinacia</taxon>
    </lineage>
</organism>
<evidence type="ECO:0000256" key="7">
    <source>
        <dbReference type="SAM" id="Phobius"/>
    </source>
</evidence>
<dbReference type="Pfam" id="PF13839">
    <property type="entry name" value="PC-Esterase"/>
    <property type="match status" value="1"/>
</dbReference>
<dbReference type="AlphaFoldDB" id="A0A9R0JPQ7"/>
<evidence type="ECO:0000313" key="10">
    <source>
        <dbReference type="Proteomes" id="UP000813463"/>
    </source>
</evidence>
<accession>A0A9R0JPQ7</accession>
<dbReference type="Proteomes" id="UP000813463">
    <property type="component" value="Chromosome 4"/>
</dbReference>